<dbReference type="GO" id="GO:0008270">
    <property type="term" value="F:zinc ion binding"/>
    <property type="evidence" value="ECO:0007669"/>
    <property type="project" value="UniProtKB-KW"/>
</dbReference>
<keyword evidence="3 7" id="KW-0863">Zinc-finger</keyword>
<dbReference type="Pfam" id="PF21176">
    <property type="entry name" value="RecR_HhH"/>
    <property type="match status" value="1"/>
</dbReference>
<keyword evidence="2 7" id="KW-0227">DNA damage</keyword>
<keyword evidence="5 7" id="KW-0233">DNA recombination</keyword>
<protein>
    <recommendedName>
        <fullName evidence="7">Recombination protein RecR</fullName>
    </recommendedName>
</protein>
<evidence type="ECO:0000313" key="9">
    <source>
        <dbReference type="EMBL" id="OGZ12286.1"/>
    </source>
</evidence>
<dbReference type="SMART" id="SM00493">
    <property type="entry name" value="TOPRIM"/>
    <property type="match status" value="1"/>
</dbReference>
<dbReference type="Pfam" id="PF21175">
    <property type="entry name" value="RecR_C"/>
    <property type="match status" value="1"/>
</dbReference>
<dbReference type="GO" id="GO:0006310">
    <property type="term" value="P:DNA recombination"/>
    <property type="evidence" value="ECO:0007669"/>
    <property type="project" value="UniProtKB-UniRule"/>
</dbReference>
<dbReference type="Gene3D" id="3.40.1360.10">
    <property type="match status" value="1"/>
</dbReference>
<evidence type="ECO:0000259" key="8">
    <source>
        <dbReference type="PROSITE" id="PS50880"/>
    </source>
</evidence>
<evidence type="ECO:0000256" key="7">
    <source>
        <dbReference type="HAMAP-Rule" id="MF_00017"/>
    </source>
</evidence>
<dbReference type="EMBL" id="MHLN01000007">
    <property type="protein sequence ID" value="OGZ12286.1"/>
    <property type="molecule type" value="Genomic_DNA"/>
</dbReference>
<evidence type="ECO:0000256" key="5">
    <source>
        <dbReference type="ARBA" id="ARBA00023172"/>
    </source>
</evidence>
<dbReference type="InterPro" id="IPR023627">
    <property type="entry name" value="Rcmb_RecR"/>
</dbReference>
<dbReference type="PANTHER" id="PTHR30446">
    <property type="entry name" value="RECOMBINATION PROTEIN RECR"/>
    <property type="match status" value="1"/>
</dbReference>
<dbReference type="HAMAP" id="MF_00017">
    <property type="entry name" value="RecR"/>
    <property type="match status" value="1"/>
</dbReference>
<keyword evidence="4 7" id="KW-0862">Zinc</keyword>
<dbReference type="Proteomes" id="UP000178099">
    <property type="component" value="Unassembled WGS sequence"/>
</dbReference>
<evidence type="ECO:0000256" key="6">
    <source>
        <dbReference type="ARBA" id="ARBA00023204"/>
    </source>
</evidence>
<keyword evidence="1 7" id="KW-0479">Metal-binding</keyword>
<evidence type="ECO:0000313" key="10">
    <source>
        <dbReference type="Proteomes" id="UP000178099"/>
    </source>
</evidence>
<sequence>MSDIEKLAKHFSRFPGIGTRQAKRFVYFLLSGNPRFARELSSSITTLIAHTSQCRECRRYFSSGGGPASGRESDSSLCDLCLRTPTVTDTLIVVEKDVDLVNLEKTGVHLGRFFVLGSLIPLSEIKSPIIPPRIGELQTKIEKCVAKSPLKEVILALNATPEGDHTALELKLILKPHQEKYGFTISMLGRGLSTGSELEYADSETIRNALKNRCE</sequence>
<evidence type="ECO:0000256" key="4">
    <source>
        <dbReference type="ARBA" id="ARBA00022833"/>
    </source>
</evidence>
<comment type="caution">
    <text evidence="7">Lacks conserved residue(s) required for the propagation of feature annotation.</text>
</comment>
<evidence type="ECO:0000256" key="2">
    <source>
        <dbReference type="ARBA" id="ARBA00022763"/>
    </source>
</evidence>
<keyword evidence="6 7" id="KW-0234">DNA repair</keyword>
<dbReference type="PANTHER" id="PTHR30446:SF0">
    <property type="entry name" value="RECOMBINATION PROTEIN RECR"/>
    <property type="match status" value="1"/>
</dbReference>
<organism evidence="9 10">
    <name type="scientific">Candidatus Lloydbacteria bacterium RIFCSPHIGHO2_02_FULL_51_22</name>
    <dbReference type="NCBI Taxonomy" id="1798663"/>
    <lineage>
        <taxon>Bacteria</taxon>
        <taxon>Candidatus Lloydiibacteriota</taxon>
    </lineage>
</organism>
<dbReference type="InterPro" id="IPR006171">
    <property type="entry name" value="TOPRIM_dom"/>
</dbReference>
<comment type="caution">
    <text evidence="9">The sequence shown here is derived from an EMBL/GenBank/DDBJ whole genome shotgun (WGS) entry which is preliminary data.</text>
</comment>
<proteinExistence type="inferred from homology"/>
<dbReference type="SUPFAM" id="SSF111304">
    <property type="entry name" value="Recombination protein RecR"/>
    <property type="match status" value="1"/>
</dbReference>
<comment type="similarity">
    <text evidence="7">Belongs to the RecR family.</text>
</comment>
<evidence type="ECO:0000256" key="1">
    <source>
        <dbReference type="ARBA" id="ARBA00022723"/>
    </source>
</evidence>
<dbReference type="GO" id="GO:0006281">
    <property type="term" value="P:DNA repair"/>
    <property type="evidence" value="ECO:0007669"/>
    <property type="project" value="UniProtKB-UniRule"/>
</dbReference>
<reference evidence="9 10" key="1">
    <citation type="journal article" date="2016" name="Nat. Commun.">
        <title>Thousands of microbial genomes shed light on interconnected biogeochemical processes in an aquifer system.</title>
        <authorList>
            <person name="Anantharaman K."/>
            <person name="Brown C.T."/>
            <person name="Hug L.A."/>
            <person name="Sharon I."/>
            <person name="Castelle C.J."/>
            <person name="Probst A.J."/>
            <person name="Thomas B.C."/>
            <person name="Singh A."/>
            <person name="Wilkins M.J."/>
            <person name="Karaoz U."/>
            <person name="Brodie E.L."/>
            <person name="Williams K.H."/>
            <person name="Hubbard S.S."/>
            <person name="Banfield J.F."/>
        </authorList>
    </citation>
    <scope>NUCLEOTIDE SEQUENCE [LARGE SCALE GENOMIC DNA]</scope>
</reference>
<dbReference type="InterPro" id="IPR000093">
    <property type="entry name" value="DNA_Rcmb_RecR"/>
</dbReference>
<dbReference type="AlphaFoldDB" id="A0A1G2DFD9"/>
<evidence type="ECO:0000256" key="3">
    <source>
        <dbReference type="ARBA" id="ARBA00022771"/>
    </source>
</evidence>
<dbReference type="GO" id="GO:0003677">
    <property type="term" value="F:DNA binding"/>
    <property type="evidence" value="ECO:0007669"/>
    <property type="project" value="UniProtKB-UniRule"/>
</dbReference>
<dbReference type="Gene3D" id="1.10.8.420">
    <property type="entry name" value="RecR Domain 1"/>
    <property type="match status" value="1"/>
</dbReference>
<accession>A0A1G2DFD9</accession>
<name>A0A1G2DFD9_9BACT</name>
<comment type="function">
    <text evidence="7">May play a role in DNA repair. It seems to be involved in an RecBC-independent recombinational process of DNA repair. It may act with RecF and RecO.</text>
</comment>
<dbReference type="PROSITE" id="PS50880">
    <property type="entry name" value="TOPRIM"/>
    <property type="match status" value="1"/>
</dbReference>
<dbReference type="Pfam" id="PF13662">
    <property type="entry name" value="Toprim_4"/>
    <property type="match status" value="1"/>
</dbReference>
<gene>
    <name evidence="7" type="primary">recR</name>
    <name evidence="9" type="ORF">A3D67_03135</name>
</gene>
<feature type="domain" description="Toprim" evidence="8">
    <location>
        <begin position="89"/>
        <end position="193"/>
    </location>
</feature>